<dbReference type="AlphaFoldDB" id="A0A844BDX7"/>
<dbReference type="CDD" id="cd01140">
    <property type="entry name" value="FatB"/>
    <property type="match status" value="1"/>
</dbReference>
<keyword evidence="3" id="KW-0813">Transport</keyword>
<keyword evidence="9" id="KW-1185">Reference proteome</keyword>
<evidence type="ECO:0000256" key="5">
    <source>
        <dbReference type="ARBA" id="ARBA00022729"/>
    </source>
</evidence>
<feature type="signal peptide" evidence="6">
    <location>
        <begin position="1"/>
        <end position="21"/>
    </location>
</feature>
<proteinExistence type="inferred from homology"/>
<evidence type="ECO:0000256" key="1">
    <source>
        <dbReference type="ARBA" id="ARBA00004196"/>
    </source>
</evidence>
<dbReference type="EMBL" id="WJPO01000037">
    <property type="protein sequence ID" value="MRH22704.1"/>
    <property type="molecule type" value="Genomic_DNA"/>
</dbReference>
<keyword evidence="4" id="KW-0410">Iron transport</keyword>
<evidence type="ECO:0000256" key="3">
    <source>
        <dbReference type="ARBA" id="ARBA00022448"/>
    </source>
</evidence>
<dbReference type="Pfam" id="PF01497">
    <property type="entry name" value="Peripla_BP_2"/>
    <property type="match status" value="1"/>
</dbReference>
<dbReference type="GO" id="GO:0030288">
    <property type="term" value="C:outer membrane-bounded periplasmic space"/>
    <property type="evidence" value="ECO:0007669"/>
    <property type="project" value="TreeGrafter"/>
</dbReference>
<dbReference type="Proteomes" id="UP000466730">
    <property type="component" value="Unassembled WGS sequence"/>
</dbReference>
<dbReference type="InterPro" id="IPR033870">
    <property type="entry name" value="FatB"/>
</dbReference>
<dbReference type="PANTHER" id="PTHR30532:SF28">
    <property type="entry name" value="PETROBACTIN-BINDING PROTEIN YCLQ"/>
    <property type="match status" value="1"/>
</dbReference>
<dbReference type="Gene3D" id="3.40.50.1980">
    <property type="entry name" value="Nitrogenase molybdenum iron protein domain"/>
    <property type="match status" value="2"/>
</dbReference>
<keyword evidence="4" id="KW-0406">Ion transport</keyword>
<evidence type="ECO:0000259" key="7">
    <source>
        <dbReference type="PROSITE" id="PS50983"/>
    </source>
</evidence>
<comment type="similarity">
    <text evidence="2">Belongs to the bacterial solute-binding protein 8 family.</text>
</comment>
<sequence>MRSRFAAPLALALCLAFPAHADRVRIDTATGPAEIAALPETVAVLDMAALDTLAALGVPVAGVPSPHYLPYLDKVAAGAARVGTLFEPDLEALAALGPDLIVAGGRSSPRVAALARLAPTIDMTIAEGDLLAEAQARIAAYGTLFARTDAAAALTDALEARIETARNAVAGKGNALIVLTNGGKISAYGADSRFGWLHRALDLPEAYPGLAAETHGAAISFEFIAQVNPDWLIVVDRGAAIGAAAQAAEATLDNPLVAATRAAQAGRIVHLSSAPLYIAGGGVQSMMATLDELIAAFAAHDS</sequence>
<feature type="domain" description="Fe/B12 periplasmic-binding" evidence="7">
    <location>
        <begin position="41"/>
        <end position="301"/>
    </location>
</feature>
<evidence type="ECO:0000313" key="9">
    <source>
        <dbReference type="Proteomes" id="UP000466730"/>
    </source>
</evidence>
<dbReference type="InterPro" id="IPR002491">
    <property type="entry name" value="ABC_transptr_periplasmic_BD"/>
</dbReference>
<keyword evidence="5 6" id="KW-0732">Signal</keyword>
<dbReference type="SUPFAM" id="SSF53807">
    <property type="entry name" value="Helical backbone' metal receptor"/>
    <property type="match status" value="1"/>
</dbReference>
<gene>
    <name evidence="8" type="ORF">GH815_17150</name>
</gene>
<evidence type="ECO:0000256" key="6">
    <source>
        <dbReference type="SAM" id="SignalP"/>
    </source>
</evidence>
<evidence type="ECO:0000256" key="4">
    <source>
        <dbReference type="ARBA" id="ARBA00022496"/>
    </source>
</evidence>
<keyword evidence="4" id="KW-0408">Iron</keyword>
<dbReference type="PANTHER" id="PTHR30532">
    <property type="entry name" value="IRON III DICITRATE-BINDING PERIPLASMIC PROTEIN"/>
    <property type="match status" value="1"/>
</dbReference>
<dbReference type="PROSITE" id="PS50983">
    <property type="entry name" value="FE_B12_PBP"/>
    <property type="match status" value="1"/>
</dbReference>
<dbReference type="InterPro" id="IPR051313">
    <property type="entry name" value="Bact_iron-sidero_bind"/>
</dbReference>
<organism evidence="8 9">
    <name type="scientific">Rhodovulum strictum</name>
    <dbReference type="NCBI Taxonomy" id="58314"/>
    <lineage>
        <taxon>Bacteria</taxon>
        <taxon>Pseudomonadati</taxon>
        <taxon>Pseudomonadota</taxon>
        <taxon>Alphaproteobacteria</taxon>
        <taxon>Rhodobacterales</taxon>
        <taxon>Paracoccaceae</taxon>
        <taxon>Rhodovulum</taxon>
    </lineage>
</organism>
<reference evidence="8 9" key="1">
    <citation type="submission" date="2019-11" db="EMBL/GenBank/DDBJ databases">
        <title>Draft Whole-Genome sequence of the marine photosynthetic bacterium Rhodovulum strictum DSM 11289.</title>
        <authorList>
            <person name="Kyndt J.A."/>
            <person name="Meyer T.E."/>
        </authorList>
    </citation>
    <scope>NUCLEOTIDE SEQUENCE [LARGE SCALE GENOMIC DNA]</scope>
    <source>
        <strain evidence="8 9">DSM 11289</strain>
    </source>
</reference>
<dbReference type="RefSeq" id="WP_153749964.1">
    <property type="nucleotide sequence ID" value="NZ_BAAADI010000041.1"/>
</dbReference>
<protein>
    <submittedName>
        <fullName evidence="8">ABC transporter substrate-binding protein</fullName>
    </submittedName>
</protein>
<feature type="chain" id="PRO_5032847628" evidence="6">
    <location>
        <begin position="22"/>
        <end position="302"/>
    </location>
</feature>
<dbReference type="OrthoDB" id="63946at2"/>
<comment type="subcellular location">
    <subcellularLocation>
        <location evidence="1">Cell envelope</location>
    </subcellularLocation>
</comment>
<evidence type="ECO:0000313" key="8">
    <source>
        <dbReference type="EMBL" id="MRH22704.1"/>
    </source>
</evidence>
<accession>A0A844BDX7</accession>
<name>A0A844BDX7_9RHOB</name>
<dbReference type="GO" id="GO:1901678">
    <property type="term" value="P:iron coordination entity transport"/>
    <property type="evidence" value="ECO:0007669"/>
    <property type="project" value="UniProtKB-ARBA"/>
</dbReference>
<comment type="caution">
    <text evidence="8">The sequence shown here is derived from an EMBL/GenBank/DDBJ whole genome shotgun (WGS) entry which is preliminary data.</text>
</comment>
<evidence type="ECO:0000256" key="2">
    <source>
        <dbReference type="ARBA" id="ARBA00008814"/>
    </source>
</evidence>